<dbReference type="PANTHER" id="PTHR11264:SF0">
    <property type="entry name" value="URACIL-DNA GLYCOSYLASE"/>
    <property type="match status" value="1"/>
</dbReference>
<name>A0ABR3A3I3_9AGAR</name>
<dbReference type="Proteomes" id="UP001437256">
    <property type="component" value="Unassembled WGS sequence"/>
</dbReference>
<feature type="compositionally biased region" description="Polar residues" evidence="1">
    <location>
        <begin position="19"/>
        <end position="53"/>
    </location>
</feature>
<protein>
    <submittedName>
        <fullName evidence="2">Uncharacterized protein</fullName>
    </submittedName>
</protein>
<dbReference type="InterPro" id="IPR002043">
    <property type="entry name" value="UDG_fam1"/>
</dbReference>
<evidence type="ECO:0000313" key="3">
    <source>
        <dbReference type="Proteomes" id="UP001437256"/>
    </source>
</evidence>
<feature type="compositionally biased region" description="Low complexity" evidence="1">
    <location>
        <begin position="83"/>
        <end position="98"/>
    </location>
</feature>
<comment type="caution">
    <text evidence="2">The sequence shown here is derived from an EMBL/GenBank/DDBJ whole genome shotgun (WGS) entry which is preliminary data.</text>
</comment>
<dbReference type="PANTHER" id="PTHR11264">
    <property type="entry name" value="URACIL-DNA GLYCOSYLASE"/>
    <property type="match status" value="1"/>
</dbReference>
<evidence type="ECO:0000256" key="1">
    <source>
        <dbReference type="SAM" id="MobiDB-lite"/>
    </source>
</evidence>
<sequence>MSEEEETVFLEDLQAQVANNQEEQTLIPASQESNISVKSTRSNASKSNATSNVRESKKRQATLTDMFGGQGAKRQKLTPQRPTTSGSTTVKTAASSSKLSRPDGSQKLNAIPFSLKAFQDSLDEDQRNLLDLECQVLGKSWNLSCWAANGVLMLNACLTVEEGKAGSHANKGWEAFTSKVVKVVDQYGGANLGSESTGIGRGVVFLAWGNFAAERVSGLDKVSFD</sequence>
<evidence type="ECO:0000313" key="2">
    <source>
        <dbReference type="EMBL" id="KAL0067859.1"/>
    </source>
</evidence>
<dbReference type="Gene3D" id="3.40.470.10">
    <property type="entry name" value="Uracil-DNA glycosylase-like domain"/>
    <property type="match status" value="1"/>
</dbReference>
<proteinExistence type="predicted"/>
<accession>A0ABR3A3I3</accession>
<reference evidence="2 3" key="1">
    <citation type="submission" date="2024-05" db="EMBL/GenBank/DDBJ databases">
        <title>A draft genome resource for the thread blight pathogen Marasmius tenuissimus strain MS-2.</title>
        <authorList>
            <person name="Yulfo-Soto G.E."/>
            <person name="Baruah I.K."/>
            <person name="Amoako-Attah I."/>
            <person name="Bukari Y."/>
            <person name="Meinhardt L.W."/>
            <person name="Bailey B.A."/>
            <person name="Cohen S.P."/>
        </authorList>
    </citation>
    <scope>NUCLEOTIDE SEQUENCE [LARGE SCALE GENOMIC DNA]</scope>
    <source>
        <strain evidence="2 3">MS-2</strain>
    </source>
</reference>
<gene>
    <name evidence="2" type="ORF">AAF712_005027</name>
</gene>
<feature type="region of interest" description="Disordered" evidence="1">
    <location>
        <begin position="19"/>
        <end position="105"/>
    </location>
</feature>
<organism evidence="2 3">
    <name type="scientific">Marasmius tenuissimus</name>
    <dbReference type="NCBI Taxonomy" id="585030"/>
    <lineage>
        <taxon>Eukaryota</taxon>
        <taxon>Fungi</taxon>
        <taxon>Dikarya</taxon>
        <taxon>Basidiomycota</taxon>
        <taxon>Agaricomycotina</taxon>
        <taxon>Agaricomycetes</taxon>
        <taxon>Agaricomycetidae</taxon>
        <taxon>Agaricales</taxon>
        <taxon>Marasmiineae</taxon>
        <taxon>Marasmiaceae</taxon>
        <taxon>Marasmius</taxon>
    </lineage>
</organism>
<keyword evidence="3" id="KW-1185">Reference proteome</keyword>
<dbReference type="InterPro" id="IPR036895">
    <property type="entry name" value="Uracil-DNA_glycosylase-like_sf"/>
</dbReference>
<dbReference type="EMBL" id="JBBXMP010000022">
    <property type="protein sequence ID" value="KAL0067859.1"/>
    <property type="molecule type" value="Genomic_DNA"/>
</dbReference>
<dbReference type="SUPFAM" id="SSF52141">
    <property type="entry name" value="Uracil-DNA glycosylase-like"/>
    <property type="match status" value="1"/>
</dbReference>